<proteinExistence type="predicted"/>
<sequence>MQEYDVLIIRHSLCDPFEPFFIRKMIKPVYIMHHTFEIDELYSYNYGVKTKIKSLMEIYFGKNLFLIQKGLLQ</sequence>
<dbReference type="EMBL" id="AP022836">
    <property type="protein sequence ID" value="BCB01394.1"/>
    <property type="molecule type" value="Genomic_DNA"/>
</dbReference>
<reference evidence="1" key="1">
    <citation type="submission" date="2020-03" db="EMBL/GenBank/DDBJ databases">
        <title>Complete genome sequence of Acinetobacter baumannii ATCC19606T, which is a model strain for tolerization of antimicrobial agents.</title>
        <authorList>
            <person name="Tsubouchi T."/>
            <person name="Suzuki M."/>
            <person name="Niki M."/>
            <person name="Oinuma K."/>
            <person name="Niki M."/>
            <person name="Shibayama K."/>
            <person name="Kakeya H."/>
            <person name="Kaneko Y."/>
        </authorList>
    </citation>
    <scope>NUCLEOTIDE SEQUENCE</scope>
    <source>
        <strain evidence="1">ATCC19606</strain>
    </source>
</reference>
<evidence type="ECO:0000313" key="1">
    <source>
        <dbReference type="EMBL" id="BCB01394.1"/>
    </source>
</evidence>
<accession>A0A6F8TL07</accession>
<name>A0A6F8TL07_ACIBA</name>
<dbReference type="AlphaFoldDB" id="A0A6F8TL07"/>
<protein>
    <submittedName>
        <fullName evidence="1">Uncharacterized protein</fullName>
    </submittedName>
</protein>
<organism evidence="1">
    <name type="scientific">Acinetobacter baumannii</name>
    <dbReference type="NCBI Taxonomy" id="470"/>
    <lineage>
        <taxon>Bacteria</taxon>
        <taxon>Pseudomonadati</taxon>
        <taxon>Pseudomonadota</taxon>
        <taxon>Gammaproteobacteria</taxon>
        <taxon>Moraxellales</taxon>
        <taxon>Moraxellaceae</taxon>
        <taxon>Acinetobacter</taxon>
        <taxon>Acinetobacter calcoaceticus/baumannii complex</taxon>
    </lineage>
</organism>
<dbReference type="RefSeq" id="WP_283225814.1">
    <property type="nucleotide sequence ID" value="NZ_JASFZU010000002.1"/>
</dbReference>
<gene>
    <name evidence="1" type="ORF">ATCC19606_37290</name>
</gene>